<evidence type="ECO:0000256" key="3">
    <source>
        <dbReference type="SAM" id="Phobius"/>
    </source>
</evidence>
<reference evidence="4" key="1">
    <citation type="submission" date="2022-07" db="EMBL/GenBank/DDBJ databases">
        <title>Fungi with potential for degradation of polypropylene.</title>
        <authorList>
            <person name="Gostincar C."/>
        </authorList>
    </citation>
    <scope>NUCLEOTIDE SEQUENCE</scope>
    <source>
        <strain evidence="4">EXF-13308</strain>
    </source>
</reference>
<dbReference type="AlphaFoldDB" id="A0AA38RV70"/>
<accession>A0AA38RV70</accession>
<keyword evidence="5" id="KW-1185">Reference proteome</keyword>
<evidence type="ECO:0000256" key="1">
    <source>
        <dbReference type="ARBA" id="ARBA00004141"/>
    </source>
</evidence>
<feature type="transmembrane region" description="Helical" evidence="3">
    <location>
        <begin position="147"/>
        <end position="166"/>
    </location>
</feature>
<dbReference type="PANTHER" id="PTHR11360">
    <property type="entry name" value="MONOCARBOXYLATE TRANSPORTER"/>
    <property type="match status" value="1"/>
</dbReference>
<keyword evidence="3" id="KW-0472">Membrane</keyword>
<comment type="subcellular location">
    <subcellularLocation>
        <location evidence="1">Membrane</location>
        <topology evidence="1">Multi-pass membrane protein</topology>
    </subcellularLocation>
</comment>
<name>A0AA38RV70_9PEZI</name>
<evidence type="ECO:0000313" key="5">
    <source>
        <dbReference type="Proteomes" id="UP001174694"/>
    </source>
</evidence>
<feature type="transmembrane region" description="Helical" evidence="3">
    <location>
        <begin position="123"/>
        <end position="141"/>
    </location>
</feature>
<sequence>MESADDHRMASYELQQATMEQQLNPSSEHGITGGIVAQELKPADRGRDAWIVLTAGFVFEALFWGFPMCFGVFQNYYSTISDFQSDSGNIALIGTLAQGLYYLGAPFSALLTKRFPKYQRQQIWIGWPMCVLGLLAASFATSVTGLIYTQGLLYGLGFVTVTYPIVSMINEWWVARKGMAFGIISAASGATGAVMPFVIEALLDKYGYRTTLRACAVAMAVLTAPLLPLFKGRIPATERAVLARTDWTFLKRPLFWVYSSTIFVQGLGFFFPIFFLPSYASIVGIPSIKSALLLALMSIAQVLGQFAFGYMSDKNLSVSLLAVICCLAASAASLTFWGLGGSMSFLAVFSLCYGFFGFGFGTMRVAMGRAVSDDHSTVFTTYAIFVFLQGVGNILVGPISDSLTSSKAVMRGSYAAGKYEGMVILTGASSLLAALILVSWHGYKKYV</sequence>
<evidence type="ECO:0000256" key="2">
    <source>
        <dbReference type="ARBA" id="ARBA00006727"/>
    </source>
</evidence>
<protein>
    <submittedName>
        <fullName evidence="4">MFS general substrate transporter</fullName>
    </submittedName>
</protein>
<dbReference type="EMBL" id="JANBVO010000011">
    <property type="protein sequence ID" value="KAJ9149078.1"/>
    <property type="molecule type" value="Genomic_DNA"/>
</dbReference>
<dbReference type="InterPro" id="IPR050327">
    <property type="entry name" value="Proton-linked_MCT"/>
</dbReference>
<organism evidence="4 5">
    <name type="scientific">Pleurostoma richardsiae</name>
    <dbReference type="NCBI Taxonomy" id="41990"/>
    <lineage>
        <taxon>Eukaryota</taxon>
        <taxon>Fungi</taxon>
        <taxon>Dikarya</taxon>
        <taxon>Ascomycota</taxon>
        <taxon>Pezizomycotina</taxon>
        <taxon>Sordariomycetes</taxon>
        <taxon>Sordariomycetidae</taxon>
        <taxon>Calosphaeriales</taxon>
        <taxon>Pleurostomataceae</taxon>
        <taxon>Pleurostoma</taxon>
    </lineage>
</organism>
<keyword evidence="3" id="KW-1133">Transmembrane helix</keyword>
<feature type="transmembrane region" description="Helical" evidence="3">
    <location>
        <begin position="254"/>
        <end position="276"/>
    </location>
</feature>
<dbReference type="Gene3D" id="1.20.1250.20">
    <property type="entry name" value="MFS general substrate transporter like domains"/>
    <property type="match status" value="2"/>
</dbReference>
<feature type="transmembrane region" description="Helical" evidence="3">
    <location>
        <begin position="211"/>
        <end position="230"/>
    </location>
</feature>
<feature type="transmembrane region" description="Helical" evidence="3">
    <location>
        <begin position="419"/>
        <end position="440"/>
    </location>
</feature>
<feature type="transmembrane region" description="Helical" evidence="3">
    <location>
        <begin position="288"/>
        <end position="308"/>
    </location>
</feature>
<feature type="transmembrane region" description="Helical" evidence="3">
    <location>
        <begin position="178"/>
        <end position="199"/>
    </location>
</feature>
<dbReference type="GO" id="GO:0022857">
    <property type="term" value="F:transmembrane transporter activity"/>
    <property type="evidence" value="ECO:0007669"/>
    <property type="project" value="InterPro"/>
</dbReference>
<dbReference type="SUPFAM" id="SSF103473">
    <property type="entry name" value="MFS general substrate transporter"/>
    <property type="match status" value="1"/>
</dbReference>
<feature type="transmembrane region" description="Helical" evidence="3">
    <location>
        <begin position="89"/>
        <end position="111"/>
    </location>
</feature>
<proteinExistence type="inferred from homology"/>
<keyword evidence="3" id="KW-0812">Transmembrane</keyword>
<comment type="similarity">
    <text evidence="2">Belongs to the major facilitator superfamily. Monocarboxylate porter (TC 2.A.1.13) family.</text>
</comment>
<dbReference type="PANTHER" id="PTHR11360:SF287">
    <property type="entry name" value="MFS MONOCARBOXYLATE TRANSPORTER"/>
    <property type="match status" value="1"/>
</dbReference>
<evidence type="ECO:0000313" key="4">
    <source>
        <dbReference type="EMBL" id="KAJ9149078.1"/>
    </source>
</evidence>
<feature type="transmembrane region" description="Helical" evidence="3">
    <location>
        <begin position="50"/>
        <end position="77"/>
    </location>
</feature>
<feature type="transmembrane region" description="Helical" evidence="3">
    <location>
        <begin position="379"/>
        <end position="399"/>
    </location>
</feature>
<feature type="transmembrane region" description="Helical" evidence="3">
    <location>
        <begin position="320"/>
        <end position="339"/>
    </location>
</feature>
<comment type="caution">
    <text evidence="4">The sequence shown here is derived from an EMBL/GenBank/DDBJ whole genome shotgun (WGS) entry which is preliminary data.</text>
</comment>
<gene>
    <name evidence="4" type="ORF">NKR23_g4624</name>
</gene>
<dbReference type="GO" id="GO:0016020">
    <property type="term" value="C:membrane"/>
    <property type="evidence" value="ECO:0007669"/>
    <property type="project" value="UniProtKB-SubCell"/>
</dbReference>
<dbReference type="InterPro" id="IPR011701">
    <property type="entry name" value="MFS"/>
</dbReference>
<dbReference type="InterPro" id="IPR036259">
    <property type="entry name" value="MFS_trans_sf"/>
</dbReference>
<dbReference type="Pfam" id="PF07690">
    <property type="entry name" value="MFS_1"/>
    <property type="match status" value="1"/>
</dbReference>
<dbReference type="Proteomes" id="UP001174694">
    <property type="component" value="Unassembled WGS sequence"/>
</dbReference>
<feature type="transmembrane region" description="Helical" evidence="3">
    <location>
        <begin position="345"/>
        <end position="367"/>
    </location>
</feature>